<name>A0ACC2T604_9FUNG</name>
<comment type="caution">
    <text evidence="1">The sequence shown here is derived from an EMBL/GenBank/DDBJ whole genome shotgun (WGS) entry which is preliminary data.</text>
</comment>
<accession>A0ACC2T604</accession>
<dbReference type="EMBL" id="QTSX02003592">
    <property type="protein sequence ID" value="KAJ9070084.1"/>
    <property type="molecule type" value="Genomic_DNA"/>
</dbReference>
<evidence type="ECO:0000313" key="1">
    <source>
        <dbReference type="EMBL" id="KAJ9070084.1"/>
    </source>
</evidence>
<reference evidence="1" key="1">
    <citation type="submission" date="2022-04" db="EMBL/GenBank/DDBJ databases">
        <title>Genome of the entomopathogenic fungus Entomophthora muscae.</title>
        <authorList>
            <person name="Elya C."/>
            <person name="Lovett B.R."/>
            <person name="Lee E."/>
            <person name="Macias A.M."/>
            <person name="Hajek A.E."/>
            <person name="De Bivort B.L."/>
            <person name="Kasson M.T."/>
            <person name="De Fine Licht H.H."/>
            <person name="Stajich J.E."/>
        </authorList>
    </citation>
    <scope>NUCLEOTIDE SEQUENCE</scope>
    <source>
        <strain evidence="1">Berkeley</strain>
    </source>
</reference>
<keyword evidence="2" id="KW-1185">Reference proteome</keyword>
<organism evidence="1 2">
    <name type="scientific">Entomophthora muscae</name>
    <dbReference type="NCBI Taxonomy" id="34485"/>
    <lineage>
        <taxon>Eukaryota</taxon>
        <taxon>Fungi</taxon>
        <taxon>Fungi incertae sedis</taxon>
        <taxon>Zoopagomycota</taxon>
        <taxon>Entomophthoromycotina</taxon>
        <taxon>Entomophthoromycetes</taxon>
        <taxon>Entomophthorales</taxon>
        <taxon>Entomophthoraceae</taxon>
        <taxon>Entomophthora</taxon>
    </lineage>
</organism>
<sequence>MASKLFSSSFMKTWVKPEVLPIVVIIGGALGGATWYVSRLARGVDVVWDRKNNPRPWEHVDQNTNLKLFAHTDRFEKSYTRDRL</sequence>
<proteinExistence type="predicted"/>
<protein>
    <submittedName>
        <fullName evidence="1">Uncharacterized protein</fullName>
    </submittedName>
</protein>
<gene>
    <name evidence="1" type="ORF">DSO57_1011917</name>
</gene>
<evidence type="ECO:0000313" key="2">
    <source>
        <dbReference type="Proteomes" id="UP001165960"/>
    </source>
</evidence>
<dbReference type="Proteomes" id="UP001165960">
    <property type="component" value="Unassembled WGS sequence"/>
</dbReference>